<dbReference type="Gene3D" id="3.90.50.10">
    <property type="entry name" value="Photosynthetic Reaction Center, subunit H, domain 2"/>
    <property type="match status" value="1"/>
</dbReference>
<dbReference type="GO" id="GO:0019684">
    <property type="term" value="P:photosynthesis, light reaction"/>
    <property type="evidence" value="ECO:0007669"/>
    <property type="project" value="InterPro"/>
</dbReference>
<name>A0A6G4XG19_9ACTN</name>
<reference evidence="1 2" key="1">
    <citation type="submission" date="2020-02" db="EMBL/GenBank/DDBJ databases">
        <title>Whole-genome analyses of novel actinobacteria.</title>
        <authorList>
            <person name="Sahin N."/>
            <person name="Tokatli A."/>
        </authorList>
    </citation>
    <scope>NUCLEOTIDE SEQUENCE [LARGE SCALE GENOMIC DNA]</scope>
    <source>
        <strain evidence="1 2">YC504</strain>
    </source>
</reference>
<dbReference type="Proteomes" id="UP000481109">
    <property type="component" value="Unassembled WGS sequence"/>
</dbReference>
<dbReference type="RefSeq" id="WP_165331988.1">
    <property type="nucleotide sequence ID" value="NZ_JAAKZW010000037.1"/>
</dbReference>
<evidence type="ECO:0000313" key="1">
    <source>
        <dbReference type="EMBL" id="NGO76489.1"/>
    </source>
</evidence>
<evidence type="ECO:0000313" key="2">
    <source>
        <dbReference type="Proteomes" id="UP000481109"/>
    </source>
</evidence>
<sequence length="116" mass="12490">MTDSPLLPPPGNVPFAPADVIGFDVQAGDGSAGEVDPYSEEVAPDHLVVNTGGTLFNKKVLLPCWAVTDIDRIAGVLHVPQDRDLIRDAPPFDRDLRVTDPGYRARIDAHYGRGTT</sequence>
<accession>A0A6G4XG19</accession>
<comment type="caution">
    <text evidence="1">The sequence shown here is derived from an EMBL/GenBank/DDBJ whole genome shotgun (WGS) entry which is preliminary data.</text>
</comment>
<dbReference type="SUPFAM" id="SSF50346">
    <property type="entry name" value="PRC-barrel domain"/>
    <property type="match status" value="1"/>
</dbReference>
<dbReference type="AlphaFoldDB" id="A0A6G4XG19"/>
<dbReference type="InterPro" id="IPR014747">
    <property type="entry name" value="Bac_photo_RC_H_C"/>
</dbReference>
<gene>
    <name evidence="1" type="ORF">G6045_12575</name>
</gene>
<keyword evidence="2" id="KW-1185">Reference proteome</keyword>
<protein>
    <submittedName>
        <fullName evidence="1">PRC-barrel domain containing protein</fullName>
    </submittedName>
</protein>
<proteinExistence type="predicted"/>
<dbReference type="InterPro" id="IPR011033">
    <property type="entry name" value="PRC_barrel-like_sf"/>
</dbReference>
<organism evidence="1 2">
    <name type="scientific">Streptomyces mesophilus</name>
    <dbReference type="NCBI Taxonomy" id="1775132"/>
    <lineage>
        <taxon>Bacteria</taxon>
        <taxon>Bacillati</taxon>
        <taxon>Actinomycetota</taxon>
        <taxon>Actinomycetes</taxon>
        <taxon>Kitasatosporales</taxon>
        <taxon>Streptomycetaceae</taxon>
        <taxon>Streptomyces</taxon>
    </lineage>
</organism>
<dbReference type="GO" id="GO:0030077">
    <property type="term" value="C:plasma membrane light-harvesting complex"/>
    <property type="evidence" value="ECO:0007669"/>
    <property type="project" value="InterPro"/>
</dbReference>
<dbReference type="EMBL" id="JAAKZW010000037">
    <property type="protein sequence ID" value="NGO76489.1"/>
    <property type="molecule type" value="Genomic_DNA"/>
</dbReference>